<evidence type="ECO:0000256" key="1">
    <source>
        <dbReference type="ARBA" id="ARBA00005534"/>
    </source>
</evidence>
<evidence type="ECO:0000256" key="2">
    <source>
        <dbReference type="SAM" id="Phobius"/>
    </source>
</evidence>
<reference evidence="3" key="1">
    <citation type="submission" date="2022-06" db="EMBL/GenBank/DDBJ databases">
        <title>Complete genome sequences of two strains of the flax pathogen Septoria linicola.</title>
        <authorList>
            <person name="Lapalu N."/>
            <person name="Simon A."/>
            <person name="Demenou B."/>
            <person name="Paumier D."/>
            <person name="Guillot M.-P."/>
            <person name="Gout L."/>
            <person name="Valade R."/>
        </authorList>
    </citation>
    <scope>NUCLEOTIDE SEQUENCE</scope>
    <source>
        <strain evidence="3">SE15195</strain>
    </source>
</reference>
<dbReference type="PROSITE" id="PS01314">
    <property type="entry name" value="UPF0047"/>
    <property type="match status" value="1"/>
</dbReference>
<comment type="similarity">
    <text evidence="1">Belongs to the UPF0047 family.</text>
</comment>
<proteinExistence type="inferred from homology"/>
<dbReference type="InterPro" id="IPR035917">
    <property type="entry name" value="YjbQ-like_sf"/>
</dbReference>
<name>A0A9Q9AS79_9PEZI</name>
<dbReference type="Proteomes" id="UP001056384">
    <property type="component" value="Chromosome 3"/>
</dbReference>
<dbReference type="InterPro" id="IPR001602">
    <property type="entry name" value="UPF0047_YjbQ-like"/>
</dbReference>
<organism evidence="3 4">
    <name type="scientific">Septoria linicola</name>
    <dbReference type="NCBI Taxonomy" id="215465"/>
    <lineage>
        <taxon>Eukaryota</taxon>
        <taxon>Fungi</taxon>
        <taxon>Dikarya</taxon>
        <taxon>Ascomycota</taxon>
        <taxon>Pezizomycotina</taxon>
        <taxon>Dothideomycetes</taxon>
        <taxon>Dothideomycetidae</taxon>
        <taxon>Mycosphaerellales</taxon>
        <taxon>Mycosphaerellaceae</taxon>
        <taxon>Septoria</taxon>
    </lineage>
</organism>
<keyword evidence="2" id="KW-0812">Transmembrane</keyword>
<gene>
    <name evidence="3" type="ORF">Slin15195_G049140</name>
</gene>
<dbReference type="NCBIfam" id="TIGR00149">
    <property type="entry name" value="TIGR00149_YjbQ"/>
    <property type="match status" value="1"/>
</dbReference>
<keyword evidence="2" id="KW-1133">Transmembrane helix</keyword>
<dbReference type="EMBL" id="CP099420">
    <property type="protein sequence ID" value="USW51595.1"/>
    <property type="molecule type" value="Genomic_DNA"/>
</dbReference>
<keyword evidence="2" id="KW-0472">Membrane</keyword>
<dbReference type="Pfam" id="PF01894">
    <property type="entry name" value="YjbQ"/>
    <property type="match status" value="1"/>
</dbReference>
<dbReference type="SUPFAM" id="SSF111038">
    <property type="entry name" value="YjbQ-like"/>
    <property type="match status" value="1"/>
</dbReference>
<evidence type="ECO:0000313" key="3">
    <source>
        <dbReference type="EMBL" id="USW51595.1"/>
    </source>
</evidence>
<evidence type="ECO:0000313" key="4">
    <source>
        <dbReference type="Proteomes" id="UP001056384"/>
    </source>
</evidence>
<dbReference type="PANTHER" id="PTHR30615:SF8">
    <property type="entry name" value="UPF0047 PROTEIN C4A8.02C"/>
    <property type="match status" value="1"/>
</dbReference>
<protein>
    <submittedName>
        <fullName evidence="3">YjbQ-like superfamily protein</fullName>
    </submittedName>
</protein>
<dbReference type="PANTHER" id="PTHR30615">
    <property type="entry name" value="UNCHARACTERIZED PROTEIN YJBQ-RELATED"/>
    <property type="match status" value="1"/>
</dbReference>
<sequence length="223" mass="24901">MPFDTNLRNTCIFLAIFILAFFPNFFQLLLLPLTYPLGIFVGDFSATPVLKLPTCNCCPPASCQTAQALTSPATTTMSWTQKTFTLPSQSRGSYLITDTILKEIPEVKSYKVGLLHLFIQHTSCALSLNENWDEDVRADMSDALDRIAPQDRKGQLYRHSCEGPDDMPAHIKSALVGASVSVPISEGRLATGTWQGIWYLEFRESKMKRKVVATLQGERYEGK</sequence>
<dbReference type="Gene3D" id="2.60.120.460">
    <property type="entry name" value="YjbQ-like"/>
    <property type="match status" value="1"/>
</dbReference>
<keyword evidence="4" id="KW-1185">Reference proteome</keyword>
<dbReference type="AlphaFoldDB" id="A0A9Q9AS79"/>
<accession>A0A9Q9AS79</accession>
<feature type="transmembrane region" description="Helical" evidence="2">
    <location>
        <begin position="12"/>
        <end position="35"/>
    </location>
</feature>